<evidence type="ECO:0000313" key="1">
    <source>
        <dbReference type="EMBL" id="ALS99262.1"/>
    </source>
</evidence>
<gene>
    <name evidence="1" type="ORF">AT746_14015</name>
</gene>
<organism evidence="1 2">
    <name type="scientific">Lacimicrobium alkaliphilum</name>
    <dbReference type="NCBI Taxonomy" id="1526571"/>
    <lineage>
        <taxon>Bacteria</taxon>
        <taxon>Pseudomonadati</taxon>
        <taxon>Pseudomonadota</taxon>
        <taxon>Gammaproteobacteria</taxon>
        <taxon>Alteromonadales</taxon>
        <taxon>Alteromonadaceae</taxon>
        <taxon>Lacimicrobium</taxon>
    </lineage>
</organism>
<dbReference type="KEGG" id="lal:AT746_14015"/>
<evidence type="ECO:0000313" key="2">
    <source>
        <dbReference type="Proteomes" id="UP000068447"/>
    </source>
</evidence>
<reference evidence="1 2" key="1">
    <citation type="submission" date="2015-12" db="EMBL/GenBank/DDBJ databases">
        <title>Complete genome of Lacimicrobium alkaliphilum KCTC 32984.</title>
        <authorList>
            <person name="Kim S.-G."/>
            <person name="Lee Y.-J."/>
        </authorList>
    </citation>
    <scope>NUCLEOTIDE SEQUENCE [LARGE SCALE GENOMIC DNA]</scope>
    <source>
        <strain evidence="1 2">YelD216</strain>
    </source>
</reference>
<dbReference type="STRING" id="1526571.AT746_14015"/>
<accession>A0A0U3ADY5</accession>
<sequence length="158" mass="17537">MNSRLLLFAGSLLLLSALGGALLNLYGLPESELNADTASLSEFKRLSNDWQAVLSQLPQFVPPKKTESVVTKAEPRQPKISDGLLVAIVADKPRSAVVIVSEQNDGQPMQLAEGDSWLEPWEIDRIETDFVVWHNSQTDEQYTQTLFPQGNESDKVQE</sequence>
<dbReference type="RefSeq" id="WP_062481334.1">
    <property type="nucleotide sequence ID" value="NZ_CP013650.1"/>
</dbReference>
<name>A0A0U3ADY5_9ALTE</name>
<dbReference type="EMBL" id="CP013650">
    <property type="protein sequence ID" value="ALS99262.1"/>
    <property type="molecule type" value="Genomic_DNA"/>
</dbReference>
<proteinExistence type="predicted"/>
<protein>
    <submittedName>
        <fullName evidence="1">Uncharacterized protein</fullName>
    </submittedName>
</protein>
<keyword evidence="2" id="KW-1185">Reference proteome</keyword>
<dbReference type="AlphaFoldDB" id="A0A0U3ADY5"/>
<dbReference type="OrthoDB" id="9844201at2"/>
<dbReference type="Proteomes" id="UP000068447">
    <property type="component" value="Chromosome"/>
</dbReference>